<reference evidence="2 3" key="1">
    <citation type="journal article" date="2014" name="Appl. Environ. Microbiol.">
        <title>Insights into the Microbial Degradation of Rubber and Gutta-Percha by Analysis of the Complete Genome of Nocardia nova SH22a.</title>
        <authorList>
            <person name="Luo Q."/>
            <person name="Hiessl S."/>
            <person name="Poehlein A."/>
            <person name="Daniel R."/>
            <person name="Steinbuchel A."/>
        </authorList>
    </citation>
    <scope>NUCLEOTIDE SEQUENCE [LARGE SCALE GENOMIC DNA]</scope>
    <source>
        <strain evidence="2">SH22a</strain>
    </source>
</reference>
<evidence type="ECO:0000256" key="1">
    <source>
        <dbReference type="PROSITE-ProRule" id="PRU00221"/>
    </source>
</evidence>
<evidence type="ECO:0000313" key="3">
    <source>
        <dbReference type="Proteomes" id="UP000019150"/>
    </source>
</evidence>
<dbReference type="PANTHER" id="PTHR19879">
    <property type="entry name" value="TRANSCRIPTION INITIATION FACTOR TFIID"/>
    <property type="match status" value="1"/>
</dbReference>
<feature type="repeat" description="WD" evidence="1">
    <location>
        <begin position="280"/>
        <end position="314"/>
    </location>
</feature>
<dbReference type="RefSeq" id="WP_148306913.1">
    <property type="nucleotide sequence ID" value="NZ_CP006850.1"/>
</dbReference>
<dbReference type="InterPro" id="IPR011047">
    <property type="entry name" value="Quinoprotein_ADH-like_sf"/>
</dbReference>
<dbReference type="eggNOG" id="COG2319">
    <property type="taxonomic scope" value="Bacteria"/>
</dbReference>
<sequence length="470" mass="50812">MTADSASTRELIGNCDWAGLWGLVQYVSVDRAAEALRVLGAQDWRPSGTQQREAFTRLVAAARDCGASSSGFGDPVTLDGEFGFLRGLATHPQQELLFAGNFADTLRMWDLCTGEPVADLAGYRYGGALSVTPDGSTLIGHVRAGTCLWPLAGSRRPKFVGMDAYYGESVRDEVEGWPAAVCSTADGTLISANRQGRIQVARLDPDRSDLSPVELLLTKRLVWIEQIYGRPSLAVTPDATMFAAGSVRESTPSPVPRRVGLFALPSGQKLATLRTGWRGVRALHVSPDGDHLVGVGADARTRIWRLPSGERVSSMRYVARRETSVVLSPDGRLIAGVGRFGRVEVRKLPDGELLGWARGNRALEVFAMSDDGRLLAGSGPRMDRILLWHLPSAEPAGSLSCGRPGPQYLGFSPAGVLVAGTTGNHARPIPPSRQWRPVHSRVLMWPPLRDGEKRWERLREALNSLSGGAH</sequence>
<dbReference type="AlphaFoldDB" id="W5TJ76"/>
<name>W5TJ76_9NOCA</name>
<organism evidence="2 3">
    <name type="scientific">Nocardia nova SH22a</name>
    <dbReference type="NCBI Taxonomy" id="1415166"/>
    <lineage>
        <taxon>Bacteria</taxon>
        <taxon>Bacillati</taxon>
        <taxon>Actinomycetota</taxon>
        <taxon>Actinomycetes</taxon>
        <taxon>Mycobacteriales</taxon>
        <taxon>Nocardiaceae</taxon>
        <taxon>Nocardia</taxon>
    </lineage>
</organism>
<dbReference type="HOGENOM" id="CLU_581177_0_0_11"/>
<keyword evidence="3" id="KW-1185">Reference proteome</keyword>
<dbReference type="Proteomes" id="UP000019150">
    <property type="component" value="Chromosome"/>
</dbReference>
<dbReference type="InterPro" id="IPR015943">
    <property type="entry name" value="WD40/YVTN_repeat-like_dom_sf"/>
</dbReference>
<evidence type="ECO:0000313" key="2">
    <source>
        <dbReference type="EMBL" id="AHH19013.1"/>
    </source>
</evidence>
<dbReference type="STRING" id="1415166.NONO_c42290"/>
<dbReference type="PANTHER" id="PTHR19879:SF9">
    <property type="entry name" value="TRANSCRIPTION INITIATION FACTOR TFIID SUBUNIT 5"/>
    <property type="match status" value="1"/>
</dbReference>
<dbReference type="OrthoDB" id="134501at2"/>
<keyword evidence="1" id="KW-0853">WD repeat</keyword>
<dbReference type="InterPro" id="IPR001680">
    <property type="entry name" value="WD40_rpt"/>
</dbReference>
<dbReference type="Gene3D" id="2.130.10.10">
    <property type="entry name" value="YVTN repeat-like/Quinoprotein amine dehydrogenase"/>
    <property type="match status" value="2"/>
</dbReference>
<dbReference type="Pfam" id="PF00400">
    <property type="entry name" value="WD40"/>
    <property type="match status" value="1"/>
</dbReference>
<dbReference type="EMBL" id="CP006850">
    <property type="protein sequence ID" value="AHH19013.1"/>
    <property type="molecule type" value="Genomic_DNA"/>
</dbReference>
<gene>
    <name evidence="2" type="ORF">NONO_c42290</name>
</gene>
<dbReference type="PATRIC" id="fig|1415166.3.peg.4343"/>
<dbReference type="SMART" id="SM00320">
    <property type="entry name" value="WD40"/>
    <property type="match status" value="2"/>
</dbReference>
<dbReference type="KEGG" id="nno:NONO_c42290"/>
<dbReference type="PROSITE" id="PS50082">
    <property type="entry name" value="WD_REPEATS_2"/>
    <property type="match status" value="2"/>
</dbReference>
<accession>W5TJ76</accession>
<protein>
    <submittedName>
        <fullName evidence="2">WD-40 repeat-containing protein</fullName>
    </submittedName>
</protein>
<feature type="repeat" description="WD" evidence="1">
    <location>
        <begin position="78"/>
        <end position="119"/>
    </location>
</feature>
<proteinExistence type="predicted"/>
<dbReference type="SUPFAM" id="SSF50998">
    <property type="entry name" value="Quinoprotein alcohol dehydrogenase-like"/>
    <property type="match status" value="1"/>
</dbReference>